<dbReference type="HOGENOM" id="CLU_1574957_0_0_2"/>
<dbReference type="KEGG" id="mez:Mtc_1697"/>
<proteinExistence type="predicted"/>
<evidence type="ECO:0000313" key="2">
    <source>
        <dbReference type="Proteomes" id="UP000005233"/>
    </source>
</evidence>
<dbReference type="Proteomes" id="UP000005233">
    <property type="component" value="Chromosome"/>
</dbReference>
<protein>
    <submittedName>
        <fullName evidence="1">Uncharacterized protein</fullName>
    </submittedName>
</protein>
<name>H8I8X2_METCZ</name>
<dbReference type="STRING" id="1041930.Mtc_1697"/>
<dbReference type="AlphaFoldDB" id="H8I8X2"/>
<dbReference type="eggNOG" id="arCOG02537">
    <property type="taxonomic scope" value="Archaea"/>
</dbReference>
<organism evidence="1 2">
    <name type="scientific">Methanocella conradii (strain DSM 24694 / JCM 17849 / CGMCC 1.5162 / HZ254)</name>
    <dbReference type="NCBI Taxonomy" id="1041930"/>
    <lineage>
        <taxon>Archaea</taxon>
        <taxon>Methanobacteriati</taxon>
        <taxon>Methanobacteriota</taxon>
        <taxon>Stenosarchaea group</taxon>
        <taxon>Methanomicrobia</taxon>
        <taxon>Methanocellales</taxon>
        <taxon>Methanocellaceae</taxon>
        <taxon>Methanocella</taxon>
    </lineage>
</organism>
<sequence>MSMDKRYGELFVCIAFLALLLVIMPASSVAAGTGDVSRSVANNASGGYDVTIRLNDTLPIVVGIVETLPNDCTFVSTTLPADQCQVSGNKAMFVVINATEFKYTVRGASPVEVTGKWTDMLSATEGVIGKAGTTTSSGGSSGKPSSTPGFEAFLVFVSIGSLAYIARKG</sequence>
<keyword evidence="2" id="KW-1185">Reference proteome</keyword>
<accession>H8I8X2</accession>
<gene>
    <name evidence="1" type="ordered locus">Mtc_1697</name>
</gene>
<dbReference type="EMBL" id="CP003243">
    <property type="protein sequence ID" value="AFD00443.1"/>
    <property type="molecule type" value="Genomic_DNA"/>
</dbReference>
<reference evidence="1 2" key="1">
    <citation type="journal article" date="2012" name="J. Bacteriol.">
        <title>Complete genome sequence of a thermophilic methanogen, Methanocella conradii HZ254, isolated from Chinese rice field soil.</title>
        <authorList>
            <person name="Lu Z."/>
            <person name="Lu Y."/>
        </authorList>
    </citation>
    <scope>NUCLEOTIDE SEQUENCE [LARGE SCALE GENOMIC DNA]</scope>
    <source>
        <strain evidence="2">DSM 24694 / JCM 17849 / CGMCC 1.5162 / HZ254</strain>
    </source>
</reference>
<evidence type="ECO:0000313" key="1">
    <source>
        <dbReference type="EMBL" id="AFD00443.1"/>
    </source>
</evidence>